<keyword evidence="2" id="KW-1185">Reference proteome</keyword>
<comment type="caution">
    <text evidence="1">The sequence shown here is derived from an EMBL/GenBank/DDBJ whole genome shotgun (WGS) entry which is preliminary data.</text>
</comment>
<name>A0AA39R6B4_9LECA</name>
<evidence type="ECO:0000313" key="1">
    <source>
        <dbReference type="EMBL" id="KAK0514444.1"/>
    </source>
</evidence>
<proteinExistence type="predicted"/>
<reference evidence="1" key="1">
    <citation type="submission" date="2023-03" db="EMBL/GenBank/DDBJ databases">
        <title>Complete genome of Cladonia borealis.</title>
        <authorList>
            <person name="Park H."/>
        </authorList>
    </citation>
    <scope>NUCLEOTIDE SEQUENCE</scope>
    <source>
        <strain evidence="1">ANT050790</strain>
    </source>
</reference>
<dbReference type="AlphaFoldDB" id="A0AA39R6B4"/>
<accession>A0AA39R6B4</accession>
<gene>
    <name evidence="1" type="ORF">JMJ35_003061</name>
</gene>
<dbReference type="Proteomes" id="UP001166286">
    <property type="component" value="Unassembled WGS sequence"/>
</dbReference>
<evidence type="ECO:0000313" key="2">
    <source>
        <dbReference type="Proteomes" id="UP001166286"/>
    </source>
</evidence>
<sequence>MKADSEGLDSKVCFGMFTIPNIAILKPQILSPNAEMVCVEVSSGRLTTLAEDEHHKQIVGSIRDGLHVEILQSLQNQSCLRLQMYCQVKSGSTVRTPARINVHGQCELSVIVYDEVRILISLSGVTDLEETETPTIMKTPLKSHQKQALTFLLRRERRWAFDASYDDIWTKALGSSAGYCNNVKAKCQSEMSEQSSSTILGRDHGGSDGVGLDLTYGCPCGFGCRQDPTRWPHRMERARARKYTYYGPVAS</sequence>
<organism evidence="1 2">
    <name type="scientific">Cladonia borealis</name>
    <dbReference type="NCBI Taxonomy" id="184061"/>
    <lineage>
        <taxon>Eukaryota</taxon>
        <taxon>Fungi</taxon>
        <taxon>Dikarya</taxon>
        <taxon>Ascomycota</taxon>
        <taxon>Pezizomycotina</taxon>
        <taxon>Lecanoromycetes</taxon>
        <taxon>OSLEUM clade</taxon>
        <taxon>Lecanoromycetidae</taxon>
        <taxon>Lecanorales</taxon>
        <taxon>Lecanorineae</taxon>
        <taxon>Cladoniaceae</taxon>
        <taxon>Cladonia</taxon>
    </lineage>
</organism>
<dbReference type="EMBL" id="JAFEKC020000005">
    <property type="protein sequence ID" value="KAK0514444.1"/>
    <property type="molecule type" value="Genomic_DNA"/>
</dbReference>
<protein>
    <submittedName>
        <fullName evidence="1">Uncharacterized protein</fullName>
    </submittedName>
</protein>